<dbReference type="NCBIfam" id="NF041504">
    <property type="entry name" value="AccA_sub"/>
    <property type="match status" value="1"/>
</dbReference>
<keyword evidence="13" id="KW-1185">Reference proteome</keyword>
<dbReference type="Pfam" id="PF03255">
    <property type="entry name" value="ACCA"/>
    <property type="match status" value="1"/>
</dbReference>
<evidence type="ECO:0000256" key="9">
    <source>
        <dbReference type="ARBA" id="ARBA00049152"/>
    </source>
</evidence>
<evidence type="ECO:0000256" key="5">
    <source>
        <dbReference type="ARBA" id="ARBA00022832"/>
    </source>
</evidence>
<dbReference type="PRINTS" id="PR01069">
    <property type="entry name" value="ACCCTRFRASEA"/>
</dbReference>
<evidence type="ECO:0000259" key="11">
    <source>
        <dbReference type="PROSITE" id="PS50989"/>
    </source>
</evidence>
<evidence type="ECO:0000256" key="2">
    <source>
        <dbReference type="ARBA" id="ARBA00022516"/>
    </source>
</evidence>
<evidence type="ECO:0000256" key="4">
    <source>
        <dbReference type="ARBA" id="ARBA00022741"/>
    </source>
</evidence>
<dbReference type="RefSeq" id="WP_230757203.1">
    <property type="nucleotide sequence ID" value="NZ_JAINWA010000003.1"/>
</dbReference>
<dbReference type="GO" id="GO:0003989">
    <property type="term" value="F:acetyl-CoA carboxylase activity"/>
    <property type="evidence" value="ECO:0007669"/>
    <property type="project" value="InterPro"/>
</dbReference>
<comment type="subunit">
    <text evidence="10">Acetyl-CoA carboxylase is a heterohexamer composed of biotin carboxyl carrier protein (AccB), biotin carboxylase (AccC) and two subunits each of ACCase subunit alpha (AccA) and ACCase subunit beta (AccD).</text>
</comment>
<keyword evidence="12" id="KW-0436">Ligase</keyword>
<dbReference type="GO" id="GO:0005524">
    <property type="term" value="F:ATP binding"/>
    <property type="evidence" value="ECO:0007669"/>
    <property type="project" value="UniProtKB-KW"/>
</dbReference>
<dbReference type="HAMAP" id="MF_00823">
    <property type="entry name" value="AcetylCoA_CT_alpha"/>
    <property type="match status" value="1"/>
</dbReference>
<dbReference type="EMBL" id="JAINWA010000003">
    <property type="protein sequence ID" value="MCD1655647.1"/>
    <property type="molecule type" value="Genomic_DNA"/>
</dbReference>
<evidence type="ECO:0000313" key="12">
    <source>
        <dbReference type="EMBL" id="MCD1655647.1"/>
    </source>
</evidence>
<sequence length="312" mass="33765">MNGNKNVLERVEELQKLASEAGIDISEELKKISDKVEESSSSAKAWQRVELARNPDRPRALDVISVICDEFVELHGDRYYGDDPALIGGIGFINGIPVTIIGNQKGRNLKETLARNGGMANPEGYRKALRLAKQAEKFGRPVITLIDTQGAYPGLGAEERGIGEAIAMNLREFSQLKTPVICIIIGEGGSGGALGIGVGDKVYMLENAVYSVISPEGYASILLRDSSQAKHAAAMMKITSGDLLSMKICNGVISEPAGGAHLDPAESSRRIKDVIVRDLADLMNRNPAVLVRYRNQKIRKFGHFVEDCSDAT</sequence>
<protein>
    <recommendedName>
        <fullName evidence="10">Acetyl-coenzyme A carboxylase carboxyl transferase subunit alpha</fullName>
        <shortName evidence="10">ACCase subunit alpha</shortName>
        <shortName evidence="10">Acetyl-CoA carboxylase carboxyltransferase subunit alpha</shortName>
        <ecNumber evidence="10">2.1.3.15</ecNumber>
    </recommendedName>
</protein>
<evidence type="ECO:0000256" key="1">
    <source>
        <dbReference type="ARBA" id="ARBA00004956"/>
    </source>
</evidence>
<feature type="domain" description="CoA carboxyltransferase C-terminal" evidence="11">
    <location>
        <begin position="28"/>
        <end position="281"/>
    </location>
</feature>
<comment type="function">
    <text evidence="10">Component of the acetyl coenzyme A carboxylase (ACC) complex. First, biotin carboxylase catalyzes the carboxylation of biotin on its carrier protein (BCCP) and then the CO(2) group is transferred by the carboxyltransferase to acetyl-CoA to form malonyl-CoA.</text>
</comment>
<keyword evidence="5 10" id="KW-0276">Fatty acid metabolism</keyword>
<evidence type="ECO:0000313" key="13">
    <source>
        <dbReference type="Proteomes" id="UP001198163"/>
    </source>
</evidence>
<keyword evidence="2 10" id="KW-0444">Lipid biosynthesis</keyword>
<gene>
    <name evidence="10" type="primary">accA</name>
    <name evidence="12" type="ORF">K7J14_13190</name>
</gene>
<keyword evidence="4 10" id="KW-0547">Nucleotide-binding</keyword>
<dbReference type="InterPro" id="IPR001095">
    <property type="entry name" value="Acetyl_CoA_COase_a_su"/>
</dbReference>
<dbReference type="EC" id="2.1.3.15" evidence="10"/>
<dbReference type="PANTHER" id="PTHR42853">
    <property type="entry name" value="ACETYL-COENZYME A CARBOXYLASE CARBOXYL TRANSFERASE SUBUNIT ALPHA"/>
    <property type="match status" value="1"/>
</dbReference>
<keyword evidence="7 10" id="KW-0443">Lipid metabolism</keyword>
<dbReference type="InterPro" id="IPR011763">
    <property type="entry name" value="COA_CT_C"/>
</dbReference>
<name>A0AAE3JIU5_9SPIR</name>
<accession>A0AAE3JIU5</accession>
<reference evidence="12" key="1">
    <citation type="submission" date="2021-08" db="EMBL/GenBank/DDBJ databases">
        <title>Comparative analyses of Brucepasteria parasyntrophica and Teretinema zuelzerae.</title>
        <authorList>
            <person name="Song Y."/>
            <person name="Brune A."/>
        </authorList>
    </citation>
    <scope>NUCLEOTIDE SEQUENCE</scope>
    <source>
        <strain evidence="12">DSM 1903</strain>
    </source>
</reference>
<dbReference type="NCBIfam" id="TIGR00513">
    <property type="entry name" value="accA"/>
    <property type="match status" value="1"/>
</dbReference>
<comment type="catalytic activity">
    <reaction evidence="9 10">
        <text>N(6)-carboxybiotinyl-L-lysyl-[protein] + acetyl-CoA = N(6)-biotinyl-L-lysyl-[protein] + malonyl-CoA</text>
        <dbReference type="Rhea" id="RHEA:54728"/>
        <dbReference type="Rhea" id="RHEA-COMP:10505"/>
        <dbReference type="Rhea" id="RHEA-COMP:10506"/>
        <dbReference type="ChEBI" id="CHEBI:57288"/>
        <dbReference type="ChEBI" id="CHEBI:57384"/>
        <dbReference type="ChEBI" id="CHEBI:83144"/>
        <dbReference type="ChEBI" id="CHEBI:83145"/>
        <dbReference type="EC" id="2.1.3.15"/>
    </reaction>
</comment>
<evidence type="ECO:0000256" key="7">
    <source>
        <dbReference type="ARBA" id="ARBA00023098"/>
    </source>
</evidence>
<evidence type="ECO:0000256" key="3">
    <source>
        <dbReference type="ARBA" id="ARBA00022679"/>
    </source>
</evidence>
<organism evidence="12 13">
    <name type="scientific">Teretinema zuelzerae</name>
    <dbReference type="NCBI Taxonomy" id="156"/>
    <lineage>
        <taxon>Bacteria</taxon>
        <taxon>Pseudomonadati</taxon>
        <taxon>Spirochaetota</taxon>
        <taxon>Spirochaetia</taxon>
        <taxon>Spirochaetales</taxon>
        <taxon>Treponemataceae</taxon>
        <taxon>Teretinema</taxon>
    </lineage>
</organism>
<dbReference type="SUPFAM" id="SSF52096">
    <property type="entry name" value="ClpP/crotonase"/>
    <property type="match status" value="1"/>
</dbReference>
<dbReference type="Gene3D" id="3.90.226.10">
    <property type="entry name" value="2-enoyl-CoA Hydratase, Chain A, domain 1"/>
    <property type="match status" value="1"/>
</dbReference>
<dbReference type="GO" id="GO:0009317">
    <property type="term" value="C:acetyl-CoA carboxylase complex"/>
    <property type="evidence" value="ECO:0007669"/>
    <property type="project" value="InterPro"/>
</dbReference>
<dbReference type="GO" id="GO:0016743">
    <property type="term" value="F:carboxyl- or carbamoyltransferase activity"/>
    <property type="evidence" value="ECO:0007669"/>
    <property type="project" value="UniProtKB-UniRule"/>
</dbReference>
<evidence type="ECO:0000256" key="8">
    <source>
        <dbReference type="ARBA" id="ARBA00023160"/>
    </source>
</evidence>
<keyword evidence="3 10" id="KW-0808">Transferase</keyword>
<dbReference type="PANTHER" id="PTHR42853:SF3">
    <property type="entry name" value="ACETYL-COENZYME A CARBOXYLASE CARBOXYL TRANSFERASE SUBUNIT ALPHA, CHLOROPLASTIC"/>
    <property type="match status" value="1"/>
</dbReference>
<comment type="pathway">
    <text evidence="1 10">Lipid metabolism; malonyl-CoA biosynthesis; malonyl-CoA from acetyl-CoA: step 1/1.</text>
</comment>
<dbReference type="PROSITE" id="PS50989">
    <property type="entry name" value="COA_CT_CTER"/>
    <property type="match status" value="1"/>
</dbReference>
<proteinExistence type="inferred from homology"/>
<evidence type="ECO:0000256" key="6">
    <source>
        <dbReference type="ARBA" id="ARBA00022840"/>
    </source>
</evidence>
<dbReference type="GO" id="GO:0006633">
    <property type="term" value="P:fatty acid biosynthetic process"/>
    <property type="evidence" value="ECO:0007669"/>
    <property type="project" value="UniProtKB-KW"/>
</dbReference>
<dbReference type="Proteomes" id="UP001198163">
    <property type="component" value="Unassembled WGS sequence"/>
</dbReference>
<keyword evidence="6 10" id="KW-0067">ATP-binding</keyword>
<keyword evidence="10" id="KW-0963">Cytoplasm</keyword>
<keyword evidence="8 10" id="KW-0275">Fatty acid biosynthesis</keyword>
<evidence type="ECO:0000256" key="10">
    <source>
        <dbReference type="HAMAP-Rule" id="MF_00823"/>
    </source>
</evidence>
<dbReference type="NCBIfam" id="NF004344">
    <property type="entry name" value="PRK05724.1"/>
    <property type="match status" value="1"/>
</dbReference>
<comment type="subcellular location">
    <subcellularLocation>
        <location evidence="10">Cytoplasm</location>
    </subcellularLocation>
</comment>
<comment type="similarity">
    <text evidence="10">Belongs to the AccA family.</text>
</comment>
<dbReference type="GO" id="GO:2001295">
    <property type="term" value="P:malonyl-CoA biosynthetic process"/>
    <property type="evidence" value="ECO:0007669"/>
    <property type="project" value="UniProtKB-UniRule"/>
</dbReference>
<dbReference type="AlphaFoldDB" id="A0AAE3JIU5"/>
<dbReference type="InterPro" id="IPR029045">
    <property type="entry name" value="ClpP/crotonase-like_dom_sf"/>
</dbReference>
<comment type="caution">
    <text evidence="12">The sequence shown here is derived from an EMBL/GenBank/DDBJ whole genome shotgun (WGS) entry which is preliminary data.</text>
</comment>